<comment type="caution">
    <text evidence="1">The sequence shown here is derived from an EMBL/GenBank/DDBJ whole genome shotgun (WGS) entry which is preliminary data.</text>
</comment>
<protein>
    <recommendedName>
        <fullName evidence="3">Chorismate lyase</fullName>
    </recommendedName>
</protein>
<dbReference type="RefSeq" id="WP_343950118.1">
    <property type="nucleotide sequence ID" value="NZ_BAAAHQ010000011.1"/>
</dbReference>
<evidence type="ECO:0008006" key="3">
    <source>
        <dbReference type="Google" id="ProtNLM"/>
    </source>
</evidence>
<dbReference type="Proteomes" id="UP001501578">
    <property type="component" value="Unassembled WGS sequence"/>
</dbReference>
<dbReference type="EMBL" id="BAAAHQ010000011">
    <property type="protein sequence ID" value="GAA0925205.1"/>
    <property type="molecule type" value="Genomic_DNA"/>
</dbReference>
<evidence type="ECO:0000313" key="2">
    <source>
        <dbReference type="Proteomes" id="UP001501578"/>
    </source>
</evidence>
<dbReference type="SUPFAM" id="SSF64288">
    <property type="entry name" value="Chorismate lyase-like"/>
    <property type="match status" value="1"/>
</dbReference>
<evidence type="ECO:0000313" key="1">
    <source>
        <dbReference type="EMBL" id="GAA0925205.1"/>
    </source>
</evidence>
<gene>
    <name evidence="1" type="ORF">GCM10009560_26530</name>
</gene>
<reference evidence="2" key="1">
    <citation type="journal article" date="2019" name="Int. J. Syst. Evol. Microbiol.">
        <title>The Global Catalogue of Microorganisms (GCM) 10K type strain sequencing project: providing services to taxonomists for standard genome sequencing and annotation.</title>
        <authorList>
            <consortium name="The Broad Institute Genomics Platform"/>
            <consortium name="The Broad Institute Genome Sequencing Center for Infectious Disease"/>
            <person name="Wu L."/>
            <person name="Ma J."/>
        </authorList>
    </citation>
    <scope>NUCLEOTIDE SEQUENCE [LARGE SCALE GENOMIC DNA]</scope>
    <source>
        <strain evidence="2">JCM 11136</strain>
    </source>
</reference>
<organism evidence="1 2">
    <name type="scientific">Nonomuraea longicatena</name>
    <dbReference type="NCBI Taxonomy" id="83682"/>
    <lineage>
        <taxon>Bacteria</taxon>
        <taxon>Bacillati</taxon>
        <taxon>Actinomycetota</taxon>
        <taxon>Actinomycetes</taxon>
        <taxon>Streptosporangiales</taxon>
        <taxon>Streptosporangiaceae</taxon>
        <taxon>Nonomuraea</taxon>
    </lineage>
</organism>
<dbReference type="Gene3D" id="3.40.1410.10">
    <property type="entry name" value="Chorismate lyase-like"/>
    <property type="match status" value="1"/>
</dbReference>
<dbReference type="InterPro" id="IPR028978">
    <property type="entry name" value="Chorismate_lyase_/UTRA_dom_sf"/>
</dbReference>
<proteinExistence type="predicted"/>
<accession>A0ABN1PB38</accession>
<name>A0ABN1PB38_9ACTN</name>
<sequence>MKDVPLPATAFADARTRMLLANDGSTTRLLESVLRGPLTVIVEKQVEEDAAGLPRPVREALRLDRRETVVTRRSLLVTADHRPVSRNLVVIADESLHRLVADRTVPLGLALVSAGVEQRRTTLAIGRCSWPQAGPYRLAAVKTYLIATGGHPRLHLREIYNPDLFPAHLHPAYTAEAGFRAAVI</sequence>
<keyword evidence="2" id="KW-1185">Reference proteome</keyword>